<dbReference type="CDD" id="cd02257">
    <property type="entry name" value="Peptidase_C19"/>
    <property type="match status" value="1"/>
</dbReference>
<keyword evidence="3 9" id="KW-0645">Protease</keyword>
<keyword evidence="5" id="KW-0378">Hydrolase</keyword>
<sequence>MINSRHLPLGQGIQLDTGRRRTYHPHQYQHQQYSQHPIYSNYVQPYCANYYSQSVPSQYHNSQSSIPHLPNQPIIRSPPTHHNIAPLHQQSRVPYSRSNQPSITTQSHQTNNPDSQTSVSSQSSHSSNTIPASLVSTSSQKTSSELESFAKPFKPPLPWYSRPDLDWPQRRTRKKRRPVLQIPLENNKTIHNHSELSASATIKEASSVLSKTSPSNCLITEKNLSTANAQITTSPNKLIAPDPVPDKKSNQKLNTPTLSIIPALPKSIPRQALSPASTKESAKRQPDLNEKLAKSTLTDIEKSQQISSNQSKESNSTPQTKAWVTPKVWAGIFKTADASPTIDSHEATRQKSGTASRTSNETLSLAGYLKSFDADSDEFNLAFLEPRGLVNAGNMCYMNSILQVLVFCTLFFNFLDQVSERAIYSFKSATPLLDAMILFMREYSIIHKAKSADKLKLQLKEGDQEKYGEPFTPDYIYNAINYLPRFSSMRRGHQQDAEEFLGFLLEGLHDECIQAIGSLSNNTNSNPISPVTSVNSPSNRTNFTQSITSTEEKAWLEVGPKQKAAITRSSGITTTETPVTKIFGGNLRSELRVPGLKDSVTMEPYQSLLLDIGAPNVSNIIDALKGLNRSELLHGDFKSPKGPNVTATKQVFIETLPPVLILHLKRFQYDNTGGTQKIWKKIGYPLELDLPKEVFPRQKRLAYVRSGFPKYKLISAVYHHGKNASVGHYTVDVRRQDGQEWIRIDDTAITRIRSEDVAEGGSEEDSKIYTTNTDFRGDNSLEYNYDCAANDSIENREKNGWKQASSVSKKWPSSKNINSGQESKNERFSIKDNKVAYLLFYQKI</sequence>
<feature type="domain" description="USP" evidence="8">
    <location>
        <begin position="387"/>
        <end position="772"/>
    </location>
</feature>
<dbReference type="InterPro" id="IPR001394">
    <property type="entry name" value="Peptidase_C19_UCH"/>
</dbReference>
<feature type="compositionally biased region" description="Polar residues" evidence="7">
    <location>
        <begin position="802"/>
        <end position="822"/>
    </location>
</feature>
<dbReference type="InterPro" id="IPR038765">
    <property type="entry name" value="Papain-like_cys_pep_sf"/>
</dbReference>
<dbReference type="OMA" id="HLKWFVY"/>
<evidence type="ECO:0000256" key="5">
    <source>
        <dbReference type="ARBA" id="ARBA00022801"/>
    </source>
</evidence>
<dbReference type="GO" id="GO:0005634">
    <property type="term" value="C:nucleus"/>
    <property type="evidence" value="ECO:0007669"/>
    <property type="project" value="TreeGrafter"/>
</dbReference>
<evidence type="ECO:0000313" key="10">
    <source>
        <dbReference type="Proteomes" id="UP000030854"/>
    </source>
</evidence>
<keyword evidence="4" id="KW-0833">Ubl conjugation pathway</keyword>
<dbReference type="PROSITE" id="PS50235">
    <property type="entry name" value="USP_3"/>
    <property type="match status" value="1"/>
</dbReference>
<feature type="compositionally biased region" description="Low complexity" evidence="7">
    <location>
        <begin position="115"/>
        <end position="147"/>
    </location>
</feature>
<dbReference type="InterPro" id="IPR028889">
    <property type="entry name" value="USP"/>
</dbReference>
<keyword evidence="6" id="KW-0788">Thiol protease</keyword>
<dbReference type="InterPro" id="IPR018200">
    <property type="entry name" value="USP_CS"/>
</dbReference>
<comment type="caution">
    <text evidence="9">The sequence shown here is derived from an EMBL/GenBank/DDBJ whole genome shotgun (WGS) entry which is preliminary data.</text>
</comment>
<dbReference type="Pfam" id="PF00443">
    <property type="entry name" value="UCH"/>
    <property type="match status" value="1"/>
</dbReference>
<dbReference type="PROSITE" id="PS00972">
    <property type="entry name" value="USP_1"/>
    <property type="match status" value="1"/>
</dbReference>
<dbReference type="SUPFAM" id="SSF54001">
    <property type="entry name" value="Cysteine proteinases"/>
    <property type="match status" value="1"/>
</dbReference>
<evidence type="ECO:0000313" key="9">
    <source>
        <dbReference type="EMBL" id="KHJ30232.1"/>
    </source>
</evidence>
<dbReference type="GO" id="GO:0016579">
    <property type="term" value="P:protein deubiquitination"/>
    <property type="evidence" value="ECO:0007669"/>
    <property type="project" value="InterPro"/>
</dbReference>
<evidence type="ECO:0000256" key="1">
    <source>
        <dbReference type="ARBA" id="ARBA00000707"/>
    </source>
</evidence>
<dbReference type="Gene3D" id="3.90.70.10">
    <property type="entry name" value="Cysteine proteinases"/>
    <property type="match status" value="1"/>
</dbReference>
<feature type="compositionally biased region" description="Basic and acidic residues" evidence="7">
    <location>
        <begin position="280"/>
        <end position="293"/>
    </location>
</feature>
<feature type="region of interest" description="Disordered" evidence="7">
    <location>
        <begin position="799"/>
        <end position="825"/>
    </location>
</feature>
<evidence type="ECO:0000256" key="7">
    <source>
        <dbReference type="SAM" id="MobiDB-lite"/>
    </source>
</evidence>
<accession>A0A0B1NV56</accession>
<keyword evidence="10" id="KW-1185">Reference proteome</keyword>
<organism evidence="9 10">
    <name type="scientific">Uncinula necator</name>
    <name type="common">Grape powdery mildew</name>
    <dbReference type="NCBI Taxonomy" id="52586"/>
    <lineage>
        <taxon>Eukaryota</taxon>
        <taxon>Fungi</taxon>
        <taxon>Dikarya</taxon>
        <taxon>Ascomycota</taxon>
        <taxon>Pezizomycotina</taxon>
        <taxon>Leotiomycetes</taxon>
        <taxon>Erysiphales</taxon>
        <taxon>Erysiphaceae</taxon>
        <taxon>Erysiphe</taxon>
    </lineage>
</organism>
<dbReference type="STRING" id="52586.A0A0B1NV56"/>
<dbReference type="Proteomes" id="UP000030854">
    <property type="component" value="Unassembled WGS sequence"/>
</dbReference>
<dbReference type="InterPro" id="IPR050164">
    <property type="entry name" value="Peptidase_C19"/>
</dbReference>
<reference evidence="9 10" key="1">
    <citation type="journal article" date="2014" name="BMC Genomics">
        <title>Adaptive genomic structural variation in the grape powdery mildew pathogen, Erysiphe necator.</title>
        <authorList>
            <person name="Jones L."/>
            <person name="Riaz S."/>
            <person name="Morales-Cruz A."/>
            <person name="Amrine K.C."/>
            <person name="McGuire B."/>
            <person name="Gubler W.D."/>
            <person name="Walker M.A."/>
            <person name="Cantu D."/>
        </authorList>
    </citation>
    <scope>NUCLEOTIDE SEQUENCE [LARGE SCALE GENOMIC DNA]</scope>
    <source>
        <strain evidence="10">c</strain>
    </source>
</reference>
<dbReference type="GO" id="GO:0006508">
    <property type="term" value="P:proteolysis"/>
    <property type="evidence" value="ECO:0007669"/>
    <property type="project" value="UniProtKB-KW"/>
</dbReference>
<feature type="compositionally biased region" description="Polar residues" evidence="7">
    <location>
        <begin position="295"/>
        <end position="321"/>
    </location>
</feature>
<feature type="region of interest" description="Disordered" evidence="7">
    <location>
        <begin position="57"/>
        <end position="166"/>
    </location>
</feature>
<feature type="compositionally biased region" description="Polar residues" evidence="7">
    <location>
        <begin position="88"/>
        <end position="114"/>
    </location>
</feature>
<evidence type="ECO:0000259" key="8">
    <source>
        <dbReference type="PROSITE" id="PS50235"/>
    </source>
</evidence>
<evidence type="ECO:0000256" key="2">
    <source>
        <dbReference type="ARBA" id="ARBA00012759"/>
    </source>
</evidence>
<dbReference type="GO" id="GO:0005829">
    <property type="term" value="C:cytosol"/>
    <property type="evidence" value="ECO:0007669"/>
    <property type="project" value="TreeGrafter"/>
</dbReference>
<dbReference type="EMBL" id="JNVN01004703">
    <property type="protein sequence ID" value="KHJ30232.1"/>
    <property type="molecule type" value="Genomic_DNA"/>
</dbReference>
<protein>
    <recommendedName>
        <fullName evidence="2">ubiquitinyl hydrolase 1</fullName>
        <ecNumber evidence="2">3.4.19.12</ecNumber>
    </recommendedName>
</protein>
<name>A0A0B1NV56_UNCNE</name>
<gene>
    <name evidence="9" type="ORF">EV44_g2554</name>
</gene>
<dbReference type="EC" id="3.4.19.12" evidence="2"/>
<evidence type="ECO:0000256" key="4">
    <source>
        <dbReference type="ARBA" id="ARBA00022786"/>
    </source>
</evidence>
<dbReference type="PANTHER" id="PTHR24006:SF687">
    <property type="entry name" value="UBIQUITIN CARBOXYL-TERMINAL HYDROLASE 10"/>
    <property type="match status" value="1"/>
</dbReference>
<feature type="region of interest" description="Disordered" evidence="7">
    <location>
        <begin position="236"/>
        <end position="321"/>
    </location>
</feature>
<evidence type="ECO:0000256" key="6">
    <source>
        <dbReference type="ARBA" id="ARBA00022807"/>
    </source>
</evidence>
<dbReference type="GO" id="GO:0004843">
    <property type="term" value="F:cysteine-type deubiquitinase activity"/>
    <property type="evidence" value="ECO:0007669"/>
    <property type="project" value="UniProtKB-EC"/>
</dbReference>
<dbReference type="AlphaFoldDB" id="A0A0B1NV56"/>
<evidence type="ECO:0000256" key="3">
    <source>
        <dbReference type="ARBA" id="ARBA00022670"/>
    </source>
</evidence>
<dbReference type="PANTHER" id="PTHR24006">
    <property type="entry name" value="UBIQUITIN CARBOXYL-TERMINAL HYDROLASE"/>
    <property type="match status" value="1"/>
</dbReference>
<comment type="catalytic activity">
    <reaction evidence="1">
        <text>Thiol-dependent hydrolysis of ester, thioester, amide, peptide and isopeptide bonds formed by the C-terminal Gly of ubiquitin (a 76-residue protein attached to proteins as an intracellular targeting signal).</text>
        <dbReference type="EC" id="3.4.19.12"/>
    </reaction>
</comment>
<dbReference type="HOGENOM" id="CLU_008279_3_0_1"/>
<feature type="compositionally biased region" description="Polar residues" evidence="7">
    <location>
        <begin position="57"/>
        <end position="66"/>
    </location>
</feature>
<proteinExistence type="predicted"/>